<evidence type="ECO:0000256" key="2">
    <source>
        <dbReference type="ARBA" id="ARBA00022692"/>
    </source>
</evidence>
<keyword evidence="11" id="KW-1185">Reference proteome</keyword>
<keyword evidence="6 8" id="KW-0472">Membrane</keyword>
<evidence type="ECO:0000256" key="6">
    <source>
        <dbReference type="ARBA" id="ARBA00023136"/>
    </source>
</evidence>
<dbReference type="GO" id="GO:0006487">
    <property type="term" value="P:protein N-linked glycosylation"/>
    <property type="evidence" value="ECO:0007669"/>
    <property type="project" value="TreeGrafter"/>
</dbReference>
<evidence type="ECO:0000259" key="9">
    <source>
        <dbReference type="Pfam" id="PF25147"/>
    </source>
</evidence>
<proteinExistence type="predicted"/>
<evidence type="ECO:0000256" key="1">
    <source>
        <dbReference type="ARBA" id="ARBA00004477"/>
    </source>
</evidence>
<accession>A0A6S7J305</accession>
<dbReference type="Pfam" id="PF25147">
    <property type="entry name" value="Ribophorin_II_C"/>
    <property type="match status" value="1"/>
</dbReference>
<dbReference type="OrthoDB" id="432292at2759"/>
<evidence type="ECO:0000256" key="4">
    <source>
        <dbReference type="ARBA" id="ARBA00022824"/>
    </source>
</evidence>
<keyword evidence="5 8" id="KW-1133">Transmembrane helix</keyword>
<name>A0A6S7J305_PARCT</name>
<evidence type="ECO:0000256" key="5">
    <source>
        <dbReference type="ARBA" id="ARBA00022989"/>
    </source>
</evidence>
<feature type="transmembrane region" description="Helical" evidence="8">
    <location>
        <begin position="75"/>
        <end position="96"/>
    </location>
</feature>
<keyword evidence="4" id="KW-0256">Endoplasmic reticulum</keyword>
<dbReference type="EMBL" id="CACRXK020013183">
    <property type="protein sequence ID" value="CAB4024697.1"/>
    <property type="molecule type" value="Genomic_DNA"/>
</dbReference>
<feature type="transmembrane region" description="Helical" evidence="8">
    <location>
        <begin position="108"/>
        <end position="129"/>
    </location>
</feature>
<dbReference type="Proteomes" id="UP001152795">
    <property type="component" value="Unassembled WGS sequence"/>
</dbReference>
<sequence length="134" mass="14741">GSIKLSFAGSPAEDKQQEKGGQFKRKPEIEHMFRQPEKRPPKTVSTAFTILALLPLLILFVAWLKLGVNLSNFQFSIPAIVFHVGLGGIFLLMYAFWTCLNMFSTLKLLGLVGSVTFLAGNSLLASLAAQRTKN</sequence>
<reference evidence="10" key="1">
    <citation type="submission" date="2020-04" db="EMBL/GenBank/DDBJ databases">
        <authorList>
            <person name="Alioto T."/>
            <person name="Alioto T."/>
            <person name="Gomez Garrido J."/>
        </authorList>
    </citation>
    <scope>NUCLEOTIDE SEQUENCE</scope>
    <source>
        <strain evidence="10">A484AB</strain>
    </source>
</reference>
<organism evidence="10 11">
    <name type="scientific">Paramuricea clavata</name>
    <name type="common">Red gorgonian</name>
    <name type="synonym">Violescent sea-whip</name>
    <dbReference type="NCBI Taxonomy" id="317549"/>
    <lineage>
        <taxon>Eukaryota</taxon>
        <taxon>Metazoa</taxon>
        <taxon>Cnidaria</taxon>
        <taxon>Anthozoa</taxon>
        <taxon>Octocorallia</taxon>
        <taxon>Malacalcyonacea</taxon>
        <taxon>Plexauridae</taxon>
        <taxon>Paramuricea</taxon>
    </lineage>
</organism>
<comment type="subcellular location">
    <subcellularLocation>
        <location evidence="1">Endoplasmic reticulum membrane</location>
        <topology evidence="1">Multi-pass membrane protein</topology>
    </subcellularLocation>
</comment>
<dbReference type="UniPathway" id="UPA00378"/>
<evidence type="ECO:0000313" key="10">
    <source>
        <dbReference type="EMBL" id="CAB4024697.1"/>
    </source>
</evidence>
<dbReference type="PANTHER" id="PTHR12640">
    <property type="entry name" value="RIBOPHORIN II"/>
    <property type="match status" value="1"/>
</dbReference>
<gene>
    <name evidence="10" type="ORF">PACLA_8A018499</name>
</gene>
<feature type="domain" description="Ribophorin II C-terminal" evidence="9">
    <location>
        <begin position="33"/>
        <end position="131"/>
    </location>
</feature>
<comment type="caution">
    <text evidence="10">The sequence shown here is derived from an EMBL/GenBank/DDBJ whole genome shotgun (WGS) entry which is preliminary data.</text>
</comment>
<dbReference type="PANTHER" id="PTHR12640:SF0">
    <property type="entry name" value="DOLICHYL-DIPHOSPHOOLIGOSACCHARIDE--PROTEIN GLYCOSYLTRANSFERASE SUBUNIT 2"/>
    <property type="match status" value="1"/>
</dbReference>
<dbReference type="InterPro" id="IPR056790">
    <property type="entry name" value="Ribophorin_II_C"/>
</dbReference>
<feature type="transmembrane region" description="Helical" evidence="8">
    <location>
        <begin position="44"/>
        <end position="63"/>
    </location>
</feature>
<dbReference type="AlphaFoldDB" id="A0A6S7J305"/>
<evidence type="ECO:0000313" key="11">
    <source>
        <dbReference type="Proteomes" id="UP001152795"/>
    </source>
</evidence>
<feature type="non-terminal residue" evidence="10">
    <location>
        <position position="134"/>
    </location>
</feature>
<evidence type="ECO:0000256" key="3">
    <source>
        <dbReference type="ARBA" id="ARBA00022729"/>
    </source>
</evidence>
<feature type="compositionally biased region" description="Basic and acidic residues" evidence="7">
    <location>
        <begin position="25"/>
        <end position="40"/>
    </location>
</feature>
<dbReference type="GO" id="GO:0008250">
    <property type="term" value="C:oligosaccharyltransferase complex"/>
    <property type="evidence" value="ECO:0007669"/>
    <property type="project" value="InterPro"/>
</dbReference>
<feature type="region of interest" description="Disordered" evidence="7">
    <location>
        <begin position="1"/>
        <end position="40"/>
    </location>
</feature>
<keyword evidence="2 8" id="KW-0812">Transmembrane</keyword>
<protein>
    <submittedName>
        <fullName evidence="10">Dolichyl-diphosphooligosaccharide--glycosyltransferase subunit 2-like</fullName>
    </submittedName>
</protein>
<keyword evidence="3" id="KW-0732">Signal</keyword>
<evidence type="ECO:0000256" key="7">
    <source>
        <dbReference type="SAM" id="MobiDB-lite"/>
    </source>
</evidence>
<dbReference type="InterPro" id="IPR008814">
    <property type="entry name" value="Swp1"/>
</dbReference>
<evidence type="ECO:0000256" key="8">
    <source>
        <dbReference type="SAM" id="Phobius"/>
    </source>
</evidence>